<dbReference type="Proteomes" id="UP000886743">
    <property type="component" value="Unassembled WGS sequence"/>
</dbReference>
<accession>A0A9D1NHF9</accession>
<dbReference type="EMBL" id="DVOF01000146">
    <property type="protein sequence ID" value="HIV02945.1"/>
    <property type="molecule type" value="Genomic_DNA"/>
</dbReference>
<keyword evidence="5 9" id="KW-0653">Protein transport</keyword>
<dbReference type="Gene3D" id="3.30.70.3220">
    <property type="match status" value="1"/>
</dbReference>
<dbReference type="GO" id="GO:0065002">
    <property type="term" value="P:intracellular protein transmembrane transport"/>
    <property type="evidence" value="ECO:0007669"/>
    <property type="project" value="UniProtKB-UniRule"/>
</dbReference>
<dbReference type="PANTHER" id="PTHR30081">
    <property type="entry name" value="PROTEIN-EXPORT MEMBRANE PROTEIN SEC"/>
    <property type="match status" value="1"/>
</dbReference>
<dbReference type="GO" id="GO:0006605">
    <property type="term" value="P:protein targeting"/>
    <property type="evidence" value="ECO:0007669"/>
    <property type="project" value="UniProtKB-UniRule"/>
</dbReference>
<feature type="domain" description="Protein export membrane protein SecD/SecF C-terminal" evidence="10">
    <location>
        <begin position="239"/>
        <end position="408"/>
    </location>
</feature>
<gene>
    <name evidence="9 13" type="primary">secD</name>
    <name evidence="13" type="ORF">IAC74_05165</name>
</gene>
<organism evidence="13 14">
    <name type="scientific">Candidatus Aphodoplasma excrementigallinarum</name>
    <dbReference type="NCBI Taxonomy" id="2840673"/>
    <lineage>
        <taxon>Bacteria</taxon>
        <taxon>Bacillati</taxon>
        <taxon>Bacillota</taxon>
        <taxon>Clostridia</taxon>
        <taxon>Eubacteriales</taxon>
        <taxon>Candidatus Aphodoplasma</taxon>
    </lineage>
</organism>
<evidence type="ECO:0000259" key="10">
    <source>
        <dbReference type="Pfam" id="PF02355"/>
    </source>
</evidence>
<dbReference type="GO" id="GO:0043952">
    <property type="term" value="P:protein transport by the Sec complex"/>
    <property type="evidence" value="ECO:0007669"/>
    <property type="project" value="UniProtKB-UniRule"/>
</dbReference>
<dbReference type="NCBIfam" id="TIGR01129">
    <property type="entry name" value="secD"/>
    <property type="match status" value="1"/>
</dbReference>
<dbReference type="Pfam" id="PF22599">
    <property type="entry name" value="SecDF_P1_head"/>
    <property type="match status" value="1"/>
</dbReference>
<protein>
    <recommendedName>
        <fullName evidence="9">Protein translocase subunit SecD</fullName>
    </recommendedName>
</protein>
<keyword evidence="3 9" id="KW-1003">Cell membrane</keyword>
<comment type="similarity">
    <text evidence="9">Belongs to the SecD/SecF family. SecD subfamily.</text>
</comment>
<keyword evidence="2 9" id="KW-0813">Transport</keyword>
<proteinExistence type="inferred from homology"/>
<evidence type="ECO:0000256" key="2">
    <source>
        <dbReference type="ARBA" id="ARBA00022448"/>
    </source>
</evidence>
<dbReference type="NCBIfam" id="TIGR00916">
    <property type="entry name" value="2A0604s01"/>
    <property type="match status" value="1"/>
</dbReference>
<evidence type="ECO:0000313" key="14">
    <source>
        <dbReference type="Proteomes" id="UP000886743"/>
    </source>
</evidence>
<reference evidence="13" key="2">
    <citation type="journal article" date="2021" name="PeerJ">
        <title>Extensive microbial diversity within the chicken gut microbiome revealed by metagenomics and culture.</title>
        <authorList>
            <person name="Gilroy R."/>
            <person name="Ravi A."/>
            <person name="Getino M."/>
            <person name="Pursley I."/>
            <person name="Horton D.L."/>
            <person name="Alikhan N.F."/>
            <person name="Baker D."/>
            <person name="Gharbi K."/>
            <person name="Hall N."/>
            <person name="Watson M."/>
            <person name="Adriaenssens E.M."/>
            <person name="Foster-Nyarko E."/>
            <person name="Jarju S."/>
            <person name="Secka A."/>
            <person name="Antonio M."/>
            <person name="Oren A."/>
            <person name="Chaudhuri R.R."/>
            <person name="La Ragione R."/>
            <person name="Hildebrand F."/>
            <person name="Pallen M.J."/>
        </authorList>
    </citation>
    <scope>NUCLEOTIDE SEQUENCE</scope>
    <source>
        <strain evidence="13">4920</strain>
    </source>
</reference>
<keyword evidence="4 9" id="KW-0812">Transmembrane</keyword>
<dbReference type="InterPro" id="IPR022813">
    <property type="entry name" value="SecD/SecF_arch_bac"/>
</dbReference>
<reference evidence="13" key="1">
    <citation type="submission" date="2020-10" db="EMBL/GenBank/DDBJ databases">
        <authorList>
            <person name="Gilroy R."/>
        </authorList>
    </citation>
    <scope>NUCLEOTIDE SEQUENCE</scope>
    <source>
        <strain evidence="13">4920</strain>
    </source>
</reference>
<name>A0A9D1NHF9_9FIRM</name>
<dbReference type="InterPro" id="IPR048634">
    <property type="entry name" value="SecD_SecF_C"/>
</dbReference>
<evidence type="ECO:0000313" key="13">
    <source>
        <dbReference type="EMBL" id="HIV02945.1"/>
    </source>
</evidence>
<evidence type="ECO:0000259" key="11">
    <source>
        <dbReference type="Pfam" id="PF21760"/>
    </source>
</evidence>
<comment type="subcellular location">
    <subcellularLocation>
        <location evidence="1 9">Cell membrane</location>
        <topology evidence="1 9">Multi-pass membrane protein</topology>
    </subcellularLocation>
</comment>
<evidence type="ECO:0000256" key="3">
    <source>
        <dbReference type="ARBA" id="ARBA00022475"/>
    </source>
</evidence>
<dbReference type="PANTHER" id="PTHR30081:SF1">
    <property type="entry name" value="PROTEIN TRANSLOCASE SUBUNIT SECD"/>
    <property type="match status" value="1"/>
</dbReference>
<evidence type="ECO:0000256" key="5">
    <source>
        <dbReference type="ARBA" id="ARBA00022927"/>
    </source>
</evidence>
<dbReference type="InterPro" id="IPR054384">
    <property type="entry name" value="SecDF_P1_head"/>
</dbReference>
<dbReference type="GO" id="GO:0015450">
    <property type="term" value="F:protein-transporting ATPase activity"/>
    <property type="evidence" value="ECO:0007669"/>
    <property type="project" value="InterPro"/>
</dbReference>
<comment type="caution">
    <text evidence="9">Lacks conserved residue(s) required for the propagation of feature annotation.</text>
</comment>
<dbReference type="InterPro" id="IPR048631">
    <property type="entry name" value="SecD_1st"/>
</dbReference>
<keyword evidence="6 9" id="KW-1133">Transmembrane helix</keyword>
<dbReference type="InterPro" id="IPR022646">
    <property type="entry name" value="SecD/SecF_CS"/>
</dbReference>
<dbReference type="InterPro" id="IPR055344">
    <property type="entry name" value="SecD_SecF_C_bact"/>
</dbReference>
<feature type="domain" description="Protein translocase subunit SecDF P1" evidence="11">
    <location>
        <begin position="70"/>
        <end position="130"/>
    </location>
</feature>
<dbReference type="FunFam" id="1.20.1640.10:FF:000004">
    <property type="entry name" value="Protein translocase subunit SecD"/>
    <property type="match status" value="1"/>
</dbReference>
<comment type="caution">
    <text evidence="13">The sequence shown here is derived from an EMBL/GenBank/DDBJ whole genome shotgun (WGS) entry which is preliminary data.</text>
</comment>
<feature type="transmembrane region" description="Helical" evidence="9">
    <location>
        <begin position="385"/>
        <end position="407"/>
    </location>
</feature>
<dbReference type="GO" id="GO:0005886">
    <property type="term" value="C:plasma membrane"/>
    <property type="evidence" value="ECO:0007669"/>
    <property type="project" value="UniProtKB-SubCell"/>
</dbReference>
<feature type="transmembrane region" description="Helical" evidence="9">
    <location>
        <begin position="355"/>
        <end position="379"/>
    </location>
</feature>
<evidence type="ECO:0000256" key="1">
    <source>
        <dbReference type="ARBA" id="ARBA00004651"/>
    </source>
</evidence>
<comment type="subunit">
    <text evidence="9">Forms a complex with SecF. Part of the essential Sec protein translocation apparatus which comprises SecA, SecYEG and auxiliary proteins SecDF. Other proteins may also be involved.</text>
</comment>
<dbReference type="Pfam" id="PF07549">
    <property type="entry name" value="Sec_GG"/>
    <property type="match status" value="1"/>
</dbReference>
<keyword evidence="7 9" id="KW-0811">Translocation</keyword>
<dbReference type="Pfam" id="PF02355">
    <property type="entry name" value="SecD_SecF_C"/>
    <property type="match status" value="1"/>
</dbReference>
<dbReference type="InterPro" id="IPR001036">
    <property type="entry name" value="Acrflvin-R"/>
</dbReference>
<feature type="transmembrane region" description="Helical" evidence="9">
    <location>
        <begin position="312"/>
        <end position="334"/>
    </location>
</feature>
<evidence type="ECO:0000256" key="8">
    <source>
        <dbReference type="ARBA" id="ARBA00023136"/>
    </source>
</evidence>
<feature type="transmembrane region" description="Helical" evidence="9">
    <location>
        <begin position="261"/>
        <end position="281"/>
    </location>
</feature>
<dbReference type="SUPFAM" id="SSF82866">
    <property type="entry name" value="Multidrug efflux transporter AcrB transmembrane domain"/>
    <property type="match status" value="1"/>
</dbReference>
<feature type="transmembrane region" description="Helical" evidence="9">
    <location>
        <begin position="288"/>
        <end position="306"/>
    </location>
</feature>
<dbReference type="Pfam" id="PF21760">
    <property type="entry name" value="SecD_1st"/>
    <property type="match status" value="1"/>
</dbReference>
<evidence type="ECO:0000259" key="12">
    <source>
        <dbReference type="Pfam" id="PF22599"/>
    </source>
</evidence>
<evidence type="ECO:0000256" key="7">
    <source>
        <dbReference type="ARBA" id="ARBA00023010"/>
    </source>
</evidence>
<comment type="function">
    <text evidence="9">Part of the Sec protein translocase complex. Interacts with the SecYEG preprotein conducting channel. SecDF uses the proton motive force (PMF) to complete protein translocation after the ATP-dependent function of SecA.</text>
</comment>
<dbReference type="Gene3D" id="1.20.1640.10">
    <property type="entry name" value="Multidrug efflux transporter AcrB transmembrane domain"/>
    <property type="match status" value="1"/>
</dbReference>
<feature type="domain" description="SecDF P1 head subdomain" evidence="12">
    <location>
        <begin position="132"/>
        <end position="238"/>
    </location>
</feature>
<evidence type="ECO:0000256" key="9">
    <source>
        <dbReference type="HAMAP-Rule" id="MF_01463"/>
    </source>
</evidence>
<dbReference type="AlphaFoldDB" id="A0A9D1NHF9"/>
<sequence length="428" mass="45130">MRAKSVTFLVITLILVAAVLYVSLFGFDLFGRVSYSGILDPDGLNKGIDLAGGSVLTFEADKEDVTSEEMDTVEAVMRTRLSGEGYTEARVSRNQSVIGRIRVEIPSVTDTEAAKELLGSTAQLTFRDSEGNVVMDGSDVETASAKYGQISEMGNSEHYVELKLKESGVEKFAAATAAAAAKAGTGENYIAIMIDENLVSAPMVSDTINSDTCVISGSFDQESASTLANQIKSGSLPVSLTAIESSTVGPELGETALSSSLWAALIGIILIMIFMIAVYRLPGLVADIALVGYIGLMCLIIGGFQINLSLSGIAGIVLSIGMAVDANVIIFERIKEELNSGKTVRASVDAGFHRALSAIIDGNITTLIAAVVLWCSGVATVQGFAITLFIGVVLSMLTAITLTKFLLKQIVGLNVKNIRLYGAKKREA</sequence>
<dbReference type="InterPro" id="IPR005791">
    <property type="entry name" value="SecD"/>
</dbReference>
<evidence type="ECO:0000256" key="4">
    <source>
        <dbReference type="ARBA" id="ARBA00022692"/>
    </source>
</evidence>
<keyword evidence="8 9" id="KW-0472">Membrane</keyword>
<dbReference type="HAMAP" id="MF_01463_B">
    <property type="entry name" value="SecD_B"/>
    <property type="match status" value="1"/>
</dbReference>
<dbReference type="PRINTS" id="PR00702">
    <property type="entry name" value="ACRIFLAVINRP"/>
</dbReference>
<evidence type="ECO:0000256" key="6">
    <source>
        <dbReference type="ARBA" id="ARBA00022989"/>
    </source>
</evidence>